<dbReference type="Proteomes" id="UP000664859">
    <property type="component" value="Unassembled WGS sequence"/>
</dbReference>
<accession>A0A835Z4P7</accession>
<feature type="compositionally biased region" description="Basic residues" evidence="1">
    <location>
        <begin position="242"/>
        <end position="252"/>
    </location>
</feature>
<dbReference type="EMBL" id="JAFCMP010000146">
    <property type="protein sequence ID" value="KAG5184985.1"/>
    <property type="molecule type" value="Genomic_DNA"/>
</dbReference>
<dbReference type="AlphaFoldDB" id="A0A835Z4P7"/>
<feature type="region of interest" description="Disordered" evidence="1">
    <location>
        <begin position="214"/>
        <end position="253"/>
    </location>
</feature>
<keyword evidence="3" id="KW-1185">Reference proteome</keyword>
<feature type="compositionally biased region" description="Basic and acidic residues" evidence="1">
    <location>
        <begin position="215"/>
        <end position="229"/>
    </location>
</feature>
<evidence type="ECO:0000313" key="3">
    <source>
        <dbReference type="Proteomes" id="UP000664859"/>
    </source>
</evidence>
<sequence length="365" mass="36601">MSLSLFPRPARTVVSLCSVAIQRAADQDTSRLAEAMDILQHALTVAALPLPAGAALTAAATRALRTHWLALTLNNIACVHGASGRAAAAGECFARAAALRPLPSATRARLRANACAAFAAAGRRRRAVRHAHLLLRGAAADDSGAQSVHGSVAERCCEEWERSLSYDGKGDAARGACGAGCGDAVTAAAAAEAEAATVAAAVGCERAARHAQLLAERDRKRRGTEDAKFRWPPSPPRNAPHPPHKQPRHRGRSLSATAQLIDGALAARAADACSLGSCAGDCGNDGGSASSSRSAAAAAAAAAQRGGEAGGENGVAMALAAAAAAAAAAAQRGGEAGGENHAAILDDDQCHARMLAVGVADVVPS</sequence>
<name>A0A835Z4P7_9STRA</name>
<gene>
    <name evidence="2" type="ORF">JKP88DRAFT_276915</name>
</gene>
<organism evidence="2 3">
    <name type="scientific">Tribonema minus</name>
    <dbReference type="NCBI Taxonomy" id="303371"/>
    <lineage>
        <taxon>Eukaryota</taxon>
        <taxon>Sar</taxon>
        <taxon>Stramenopiles</taxon>
        <taxon>Ochrophyta</taxon>
        <taxon>PX clade</taxon>
        <taxon>Xanthophyceae</taxon>
        <taxon>Tribonematales</taxon>
        <taxon>Tribonemataceae</taxon>
        <taxon>Tribonema</taxon>
    </lineage>
</organism>
<reference evidence="2" key="1">
    <citation type="submission" date="2021-02" db="EMBL/GenBank/DDBJ databases">
        <title>First Annotated Genome of the Yellow-green Alga Tribonema minus.</title>
        <authorList>
            <person name="Mahan K.M."/>
        </authorList>
    </citation>
    <scope>NUCLEOTIDE SEQUENCE</scope>
    <source>
        <strain evidence="2">UTEX B ZZ1240</strain>
    </source>
</reference>
<feature type="compositionally biased region" description="Pro residues" evidence="1">
    <location>
        <begin position="232"/>
        <end position="241"/>
    </location>
</feature>
<protein>
    <submittedName>
        <fullName evidence="2">Uncharacterized protein</fullName>
    </submittedName>
</protein>
<comment type="caution">
    <text evidence="2">The sequence shown here is derived from an EMBL/GenBank/DDBJ whole genome shotgun (WGS) entry which is preliminary data.</text>
</comment>
<evidence type="ECO:0000256" key="1">
    <source>
        <dbReference type="SAM" id="MobiDB-lite"/>
    </source>
</evidence>
<evidence type="ECO:0000313" key="2">
    <source>
        <dbReference type="EMBL" id="KAG5184985.1"/>
    </source>
</evidence>
<proteinExistence type="predicted"/>